<reference evidence="3" key="2">
    <citation type="submission" date="2020-09" db="EMBL/GenBank/DDBJ databases">
        <authorList>
            <person name="Sun Q."/>
            <person name="Zhou Y."/>
        </authorList>
    </citation>
    <scope>NUCLEOTIDE SEQUENCE</scope>
    <source>
        <strain evidence="3">CGMCC 1.12214</strain>
    </source>
</reference>
<organism evidence="3 4">
    <name type="scientific">Alsobacter metallidurans</name>
    <dbReference type="NCBI Taxonomy" id="340221"/>
    <lineage>
        <taxon>Bacteria</taxon>
        <taxon>Pseudomonadati</taxon>
        <taxon>Pseudomonadota</taxon>
        <taxon>Alphaproteobacteria</taxon>
        <taxon>Hyphomicrobiales</taxon>
        <taxon>Alsobacteraceae</taxon>
        <taxon>Alsobacter</taxon>
    </lineage>
</organism>
<dbReference type="RefSeq" id="WP_188516406.1">
    <property type="nucleotide sequence ID" value="NZ_BMES01000001.1"/>
</dbReference>
<gene>
    <name evidence="3" type="ORF">GCM10007036_07930</name>
</gene>
<evidence type="ECO:0000313" key="3">
    <source>
        <dbReference type="EMBL" id="GGH11090.1"/>
    </source>
</evidence>
<keyword evidence="4" id="KW-1185">Reference proteome</keyword>
<keyword evidence="2" id="KW-0732">Signal</keyword>
<proteinExistence type="predicted"/>
<dbReference type="AlphaFoldDB" id="A0A917I4R5"/>
<evidence type="ECO:0000256" key="1">
    <source>
        <dbReference type="SAM" id="MobiDB-lite"/>
    </source>
</evidence>
<protein>
    <submittedName>
        <fullName evidence="3">Uncharacterized protein</fullName>
    </submittedName>
</protein>
<feature type="chain" id="PRO_5037196348" evidence="2">
    <location>
        <begin position="26"/>
        <end position="86"/>
    </location>
</feature>
<sequence length="86" mass="8615">MKSTIALAALMLGGFLAGGTNEAGAVVYCQYISYPAGCVARPGVVLRPRPVARAAVVTPGVGAPGVGVRRGTPGNRGGPVNRVGRR</sequence>
<name>A0A917I4R5_9HYPH</name>
<comment type="caution">
    <text evidence="3">The sequence shown here is derived from an EMBL/GenBank/DDBJ whole genome shotgun (WGS) entry which is preliminary data.</text>
</comment>
<evidence type="ECO:0000256" key="2">
    <source>
        <dbReference type="SAM" id="SignalP"/>
    </source>
</evidence>
<feature type="region of interest" description="Disordered" evidence="1">
    <location>
        <begin position="65"/>
        <end position="86"/>
    </location>
</feature>
<dbReference type="Proteomes" id="UP000603912">
    <property type="component" value="Unassembled WGS sequence"/>
</dbReference>
<feature type="signal peptide" evidence="2">
    <location>
        <begin position="1"/>
        <end position="25"/>
    </location>
</feature>
<accession>A0A917I4R5</accession>
<reference evidence="3" key="1">
    <citation type="journal article" date="2014" name="Int. J. Syst. Evol. Microbiol.">
        <title>Complete genome sequence of Corynebacterium casei LMG S-19264T (=DSM 44701T), isolated from a smear-ripened cheese.</title>
        <authorList>
            <consortium name="US DOE Joint Genome Institute (JGI-PGF)"/>
            <person name="Walter F."/>
            <person name="Albersmeier A."/>
            <person name="Kalinowski J."/>
            <person name="Ruckert C."/>
        </authorList>
    </citation>
    <scope>NUCLEOTIDE SEQUENCE</scope>
    <source>
        <strain evidence="3">CGMCC 1.12214</strain>
    </source>
</reference>
<evidence type="ECO:0000313" key="4">
    <source>
        <dbReference type="Proteomes" id="UP000603912"/>
    </source>
</evidence>
<dbReference type="EMBL" id="BMES01000001">
    <property type="protein sequence ID" value="GGH11090.1"/>
    <property type="molecule type" value="Genomic_DNA"/>
</dbReference>